<feature type="transmembrane region" description="Helical" evidence="8">
    <location>
        <begin position="340"/>
        <end position="360"/>
    </location>
</feature>
<dbReference type="PANTHER" id="PTHR33908">
    <property type="entry name" value="MANNOSYLTRANSFERASE YKCB-RELATED"/>
    <property type="match status" value="1"/>
</dbReference>
<feature type="transmembrane region" description="Helical" evidence="8">
    <location>
        <begin position="248"/>
        <end position="269"/>
    </location>
</feature>
<reference evidence="9 10" key="1">
    <citation type="submission" date="2017-06" db="EMBL/GenBank/DDBJ databases">
        <title>Genome sequencing of cyanobaciteial culture collection at National Institute for Environmental Studies (NIES).</title>
        <authorList>
            <person name="Hirose Y."/>
            <person name="Shimura Y."/>
            <person name="Fujisawa T."/>
            <person name="Nakamura Y."/>
            <person name="Kawachi M."/>
        </authorList>
    </citation>
    <scope>NUCLEOTIDE SEQUENCE [LARGE SCALE GENOMIC DNA]</scope>
    <source>
        <strain evidence="9 10">NIES-21</strain>
    </source>
</reference>
<dbReference type="PANTHER" id="PTHR33908:SF11">
    <property type="entry name" value="MEMBRANE PROTEIN"/>
    <property type="match status" value="1"/>
</dbReference>
<keyword evidence="7 8" id="KW-0472">Membrane</keyword>
<feature type="transmembrane region" description="Helical" evidence="8">
    <location>
        <begin position="6"/>
        <end position="28"/>
    </location>
</feature>
<comment type="subcellular location">
    <subcellularLocation>
        <location evidence="1">Cell membrane</location>
        <topology evidence="1">Multi-pass membrane protein</topology>
    </subcellularLocation>
</comment>
<keyword evidence="2" id="KW-1003">Cell membrane</keyword>
<feature type="transmembrane region" description="Helical" evidence="8">
    <location>
        <begin position="372"/>
        <end position="390"/>
    </location>
</feature>
<keyword evidence="3" id="KW-0328">Glycosyltransferase</keyword>
<protein>
    <submittedName>
        <fullName evidence="9">Uncharacterized protein</fullName>
    </submittedName>
</protein>
<evidence type="ECO:0000256" key="8">
    <source>
        <dbReference type="SAM" id="Phobius"/>
    </source>
</evidence>
<dbReference type="EMBL" id="AP018174">
    <property type="protein sequence ID" value="BAY18845.1"/>
    <property type="molecule type" value="Genomic_DNA"/>
</dbReference>
<evidence type="ECO:0000313" key="10">
    <source>
        <dbReference type="Proteomes" id="UP000218287"/>
    </source>
</evidence>
<accession>A0A1Z4GMU6</accession>
<evidence type="ECO:0000256" key="1">
    <source>
        <dbReference type="ARBA" id="ARBA00004651"/>
    </source>
</evidence>
<evidence type="ECO:0000256" key="3">
    <source>
        <dbReference type="ARBA" id="ARBA00022676"/>
    </source>
</evidence>
<evidence type="ECO:0000256" key="4">
    <source>
        <dbReference type="ARBA" id="ARBA00022679"/>
    </source>
</evidence>
<dbReference type="AlphaFoldDB" id="A0A1Z4GMU6"/>
<dbReference type="OrthoDB" id="495800at2"/>
<evidence type="ECO:0000256" key="5">
    <source>
        <dbReference type="ARBA" id="ARBA00022692"/>
    </source>
</evidence>
<feature type="transmembrane region" description="Helical" evidence="8">
    <location>
        <begin position="170"/>
        <end position="188"/>
    </location>
</feature>
<organism evidence="9 10">
    <name type="scientific">Anabaenopsis circularis NIES-21</name>
    <dbReference type="NCBI Taxonomy" id="1085406"/>
    <lineage>
        <taxon>Bacteria</taxon>
        <taxon>Bacillati</taxon>
        <taxon>Cyanobacteriota</taxon>
        <taxon>Cyanophyceae</taxon>
        <taxon>Nostocales</taxon>
        <taxon>Nodulariaceae</taxon>
        <taxon>Anabaenopsis</taxon>
    </lineage>
</organism>
<name>A0A1Z4GMU6_9CYAN</name>
<keyword evidence="6 8" id="KW-1133">Transmembrane helix</keyword>
<feature type="transmembrane region" description="Helical" evidence="8">
    <location>
        <begin position="105"/>
        <end position="134"/>
    </location>
</feature>
<dbReference type="Proteomes" id="UP000218287">
    <property type="component" value="Chromosome"/>
</dbReference>
<evidence type="ECO:0000256" key="7">
    <source>
        <dbReference type="ARBA" id="ARBA00023136"/>
    </source>
</evidence>
<evidence type="ECO:0000256" key="6">
    <source>
        <dbReference type="ARBA" id="ARBA00022989"/>
    </source>
</evidence>
<dbReference type="GO" id="GO:0005886">
    <property type="term" value="C:plasma membrane"/>
    <property type="evidence" value="ECO:0007669"/>
    <property type="project" value="UniProtKB-SubCell"/>
</dbReference>
<feature type="transmembrane region" description="Helical" evidence="8">
    <location>
        <begin position="313"/>
        <end position="333"/>
    </location>
</feature>
<feature type="transmembrane region" description="Helical" evidence="8">
    <location>
        <begin position="140"/>
        <end position="163"/>
    </location>
</feature>
<dbReference type="GO" id="GO:0016763">
    <property type="term" value="F:pentosyltransferase activity"/>
    <property type="evidence" value="ECO:0007669"/>
    <property type="project" value="TreeGrafter"/>
</dbReference>
<proteinExistence type="predicted"/>
<feature type="transmembrane region" description="Helical" evidence="8">
    <location>
        <begin position="402"/>
        <end position="422"/>
    </location>
</feature>
<gene>
    <name evidence="9" type="ORF">NIES21_46990</name>
</gene>
<keyword evidence="10" id="KW-1185">Reference proteome</keyword>
<sequence length="536" mass="61375">MQQNTIIPSWLRFLIIVLLVMSVLFRFFNLDSKVYSHDETYTSLRISGYTVAEVKQQLFNGRVITSESFAQFQGINQQKGLSDTIMSLAKEDPQHPPLYYAIARFWLGIFGNSVTAIRSLSACISLLVFPSIYWLCRELFVVPLSLPWLAIAITAVSPIYLIYATEAQEYILWLVTIIISSAALLRALRLESKPPGKLPPDQFTIWSLYTVTLVLSLYTSLWSGFLAIAHSIYVITISQFQLNKTVRAYLLASIVSFFAFIPWMIIGLAKFFQFLLSNQGIQTQLAPIPLFPFLLRQISRIFFDLDLVLDNNLNYLICAFLVILIGCAIYLLCRTTNYKVWLFIVILIVVPSLPLILPALISGEIKLGSEPYFLPSYLGMQIAVIYLLATQLYNGSLTRRRIWQTIIALLIIGGLVSSRVYYQAETWWHKGVSYNNLQAAQIINRSARPLLISNAEGINYGNVFSLSYLVEPRVRFKLVNNQLIPNISDTYSQVFFLNISHTWRQQLATQYQSPINLVYRNEYYSLWELRKSQSSR</sequence>
<keyword evidence="4" id="KW-0808">Transferase</keyword>
<dbReference type="GO" id="GO:0009103">
    <property type="term" value="P:lipopolysaccharide biosynthetic process"/>
    <property type="evidence" value="ECO:0007669"/>
    <property type="project" value="UniProtKB-ARBA"/>
</dbReference>
<evidence type="ECO:0000313" key="9">
    <source>
        <dbReference type="EMBL" id="BAY18845.1"/>
    </source>
</evidence>
<feature type="transmembrane region" description="Helical" evidence="8">
    <location>
        <begin position="208"/>
        <end position="236"/>
    </location>
</feature>
<dbReference type="InterPro" id="IPR050297">
    <property type="entry name" value="LipidA_mod_glycosyltrf_83"/>
</dbReference>
<keyword evidence="5 8" id="KW-0812">Transmembrane</keyword>
<evidence type="ECO:0000256" key="2">
    <source>
        <dbReference type="ARBA" id="ARBA00022475"/>
    </source>
</evidence>